<dbReference type="AlphaFoldDB" id="A0A7H1NTS2"/>
<keyword evidence="2" id="KW-1185">Reference proteome</keyword>
<sequence>MGLNMRIRKEGAEGDMCFGNSEGDFWRDQREGVGQLVKNRLNLWLGEWFLDTQEGTPWQLNVLGKGRQTLYEPALRARVLPTPGVRAITAFQADTSQIRDISVNLTINTAYGVTPLAVVLSGQNNGG</sequence>
<organism evidence="1 2">
    <name type="scientific">Entomobacter blattae</name>
    <dbReference type="NCBI Taxonomy" id="2762277"/>
    <lineage>
        <taxon>Bacteria</taxon>
        <taxon>Pseudomonadati</taxon>
        <taxon>Pseudomonadota</taxon>
        <taxon>Alphaproteobacteria</taxon>
        <taxon>Acetobacterales</taxon>
        <taxon>Acetobacteraceae</taxon>
        <taxon>Entomobacter</taxon>
    </lineage>
</organism>
<dbReference type="EMBL" id="CP060244">
    <property type="protein sequence ID" value="QNT79182.1"/>
    <property type="molecule type" value="Genomic_DNA"/>
</dbReference>
<dbReference type="InterPro" id="IPR020288">
    <property type="entry name" value="Sheath_initiator"/>
</dbReference>
<evidence type="ECO:0008006" key="3">
    <source>
        <dbReference type="Google" id="ProtNLM"/>
    </source>
</evidence>
<gene>
    <name evidence="1" type="ORF">JGUZn3_19770</name>
</gene>
<name>A0A7H1NTS2_9PROT</name>
<proteinExistence type="predicted"/>
<dbReference type="KEGG" id="ebla:JGUZn3_19770"/>
<dbReference type="Proteomes" id="UP000516349">
    <property type="component" value="Chromosome"/>
</dbReference>
<reference evidence="1 2" key="1">
    <citation type="submission" date="2020-08" db="EMBL/GenBank/DDBJ databases">
        <title>Complete genome sequence of Entomobacter blattae G55GP.</title>
        <authorList>
            <person name="Poehlein A."/>
            <person name="Guzman J."/>
            <person name="Daniel R."/>
            <person name="Vilcinskas A."/>
        </authorList>
    </citation>
    <scope>NUCLEOTIDE SEQUENCE [LARGE SCALE GENOMIC DNA]</scope>
    <source>
        <strain evidence="1 2">G55GP</strain>
    </source>
</reference>
<dbReference type="Pfam" id="PF10934">
    <property type="entry name" value="Sheath_initiator"/>
    <property type="match status" value="1"/>
</dbReference>
<evidence type="ECO:0000313" key="1">
    <source>
        <dbReference type="EMBL" id="QNT79182.1"/>
    </source>
</evidence>
<protein>
    <recommendedName>
        <fullName evidence="3">Bacteriophage protein</fullName>
    </recommendedName>
</protein>
<evidence type="ECO:0000313" key="2">
    <source>
        <dbReference type="Proteomes" id="UP000516349"/>
    </source>
</evidence>
<accession>A0A7H1NTS2</accession>